<dbReference type="GO" id="GO:0016787">
    <property type="term" value="F:hydrolase activity"/>
    <property type="evidence" value="ECO:0007669"/>
    <property type="project" value="UniProtKB-KW"/>
</dbReference>
<dbReference type="InterPro" id="IPR002018">
    <property type="entry name" value="CarbesteraseB"/>
</dbReference>
<protein>
    <recommendedName>
        <fullName evidence="3">Carboxylic ester hydrolase</fullName>
        <ecNumber evidence="3">3.1.1.-</ecNumber>
    </recommendedName>
</protein>
<evidence type="ECO:0000259" key="4">
    <source>
        <dbReference type="Pfam" id="PF00135"/>
    </source>
</evidence>
<evidence type="ECO:0000313" key="6">
    <source>
        <dbReference type="Proteomes" id="UP000029046"/>
    </source>
</evidence>
<proteinExistence type="inferred from homology"/>
<feature type="domain" description="Carboxylesterase type B" evidence="4">
    <location>
        <begin position="4"/>
        <end position="346"/>
    </location>
</feature>
<dbReference type="PROSITE" id="PS00122">
    <property type="entry name" value="CARBOXYLESTERASE_B_1"/>
    <property type="match status" value="1"/>
</dbReference>
<comment type="caution">
    <text evidence="5">The sequence shown here is derived from an EMBL/GenBank/DDBJ whole genome shotgun (WGS) entry which is preliminary data.</text>
</comment>
<organism evidence="5 6">
    <name type="scientific">Bifidobacterium pullorum subsp. gallinarum</name>
    <dbReference type="NCBI Taxonomy" id="78344"/>
    <lineage>
        <taxon>Bacteria</taxon>
        <taxon>Bacillati</taxon>
        <taxon>Actinomycetota</taxon>
        <taxon>Actinomycetes</taxon>
        <taxon>Bifidobacteriales</taxon>
        <taxon>Bifidobacteriaceae</taxon>
        <taxon>Bifidobacterium</taxon>
    </lineage>
</organism>
<dbReference type="OrthoDB" id="3199405at2"/>
<dbReference type="eggNOG" id="COG2272">
    <property type="taxonomic scope" value="Bacteria"/>
</dbReference>
<reference evidence="5 6" key="1">
    <citation type="submission" date="2014-03" db="EMBL/GenBank/DDBJ databases">
        <title>Genomics of Bifidobacteria.</title>
        <authorList>
            <person name="Ventura M."/>
            <person name="Milani C."/>
            <person name="Lugli G.A."/>
        </authorList>
    </citation>
    <scope>NUCLEOTIDE SEQUENCE [LARGE SCALE GENOMIC DNA]</scope>
    <source>
        <strain evidence="5 6">LMG 11586</strain>
    </source>
</reference>
<dbReference type="PROSITE" id="PS00941">
    <property type="entry name" value="CARBOXYLESTERASE_B_2"/>
    <property type="match status" value="1"/>
</dbReference>
<dbReference type="InterPro" id="IPR019819">
    <property type="entry name" value="Carboxylesterase_B_CS"/>
</dbReference>
<comment type="similarity">
    <text evidence="1 3">Belongs to the type-B carboxylesterase/lipase family.</text>
</comment>
<evidence type="ECO:0000256" key="1">
    <source>
        <dbReference type="ARBA" id="ARBA00005964"/>
    </source>
</evidence>
<dbReference type="ESTHER" id="9bifi-a0a087apg3">
    <property type="family name" value="Carb_B_Bacteria"/>
</dbReference>
<gene>
    <name evidence="5" type="ORF">BIGA_1419</name>
</gene>
<dbReference type="SUPFAM" id="SSF53474">
    <property type="entry name" value="alpha/beta-Hydrolases"/>
    <property type="match status" value="1"/>
</dbReference>
<feature type="domain" description="Carboxylesterase type B" evidence="4">
    <location>
        <begin position="374"/>
        <end position="468"/>
    </location>
</feature>
<dbReference type="RefSeq" id="WP_051917112.1">
    <property type="nucleotide sequence ID" value="NZ_JGYX01000004.1"/>
</dbReference>
<sequence>MLRTVQTALGPVEGLAAPEPEITVFRGIPFAAPPVGDRRWRAPRPVEPWPGTLAAYDFAPACPQPTPGGSNEFYDREWGTDPAIELNEDCLYLNIWTPALRGNRRDTRVVADHPLPVMVWIHGGAYQTGCTAEKEFDGSALARRGVVVVSVGYRLNVFGFLAHNRLREEAEARHDDEPYANFGFLDQRAGIRWVVKNIAAFGGDPENITIFGQSAGAGSVLAQICSPLNRGLFQRAIMQSGAGLGMFNRHQQSLEYGHRTAERLFEALGVSSLDEARQVPAAELLAAAEALPVPPESGREGDWSMMVNWVPCVDGRFITDQYARTIARGEQNEVEILLGNTTGEFMETDADGTLLPAGEVGNLKLIAEWIRGGRKAPYYYRFDVAMPGDDAGAFHSSELWFSFGTLATCWRPFVGWHYDLSRRMVAYWTNFAATGDPNGPDTDGTPLPEWTRYAPFGGDAMRLGQRTRMIRDWSTNVERNALLQWGGAAAD</sequence>
<dbReference type="Proteomes" id="UP000029046">
    <property type="component" value="Unassembled WGS sequence"/>
</dbReference>
<keyword evidence="6" id="KW-1185">Reference proteome</keyword>
<dbReference type="EMBL" id="JGYX01000004">
    <property type="protein sequence ID" value="KFI60663.1"/>
    <property type="molecule type" value="Genomic_DNA"/>
</dbReference>
<evidence type="ECO:0000256" key="3">
    <source>
        <dbReference type="RuleBase" id="RU361235"/>
    </source>
</evidence>
<dbReference type="Pfam" id="PF00135">
    <property type="entry name" value="COesterase"/>
    <property type="match status" value="2"/>
</dbReference>
<dbReference type="Gene3D" id="3.40.50.1820">
    <property type="entry name" value="alpha/beta hydrolase"/>
    <property type="match status" value="2"/>
</dbReference>
<accession>A0A087APG3</accession>
<evidence type="ECO:0000256" key="2">
    <source>
        <dbReference type="ARBA" id="ARBA00022801"/>
    </source>
</evidence>
<dbReference type="AlphaFoldDB" id="A0A087APG3"/>
<dbReference type="EC" id="3.1.1.-" evidence="3"/>
<dbReference type="InterPro" id="IPR050309">
    <property type="entry name" value="Type-B_Carboxylest/Lipase"/>
</dbReference>
<keyword evidence="2 3" id="KW-0378">Hydrolase</keyword>
<dbReference type="PANTHER" id="PTHR11559">
    <property type="entry name" value="CARBOXYLESTERASE"/>
    <property type="match status" value="1"/>
</dbReference>
<evidence type="ECO:0000313" key="5">
    <source>
        <dbReference type="EMBL" id="KFI60663.1"/>
    </source>
</evidence>
<dbReference type="InterPro" id="IPR029058">
    <property type="entry name" value="AB_hydrolase_fold"/>
</dbReference>
<name>A0A087APG3_9BIFI</name>
<dbReference type="InterPro" id="IPR019826">
    <property type="entry name" value="Carboxylesterase_B_AS"/>
</dbReference>